<reference evidence="2 3" key="1">
    <citation type="submission" date="2020-07" db="EMBL/GenBank/DDBJ databases">
        <title>Sequencing the genomes of 1000 actinobacteria strains.</title>
        <authorList>
            <person name="Klenk H.-P."/>
        </authorList>
    </citation>
    <scope>NUCLEOTIDE SEQUENCE [LARGE SCALE GENOMIC DNA]</scope>
    <source>
        <strain evidence="2 3">DSM 45278</strain>
    </source>
</reference>
<feature type="region of interest" description="Disordered" evidence="1">
    <location>
        <begin position="1"/>
        <end position="38"/>
    </location>
</feature>
<organism evidence="2 3">
    <name type="scientific">Nocardiopsis sinuspersici</name>
    <dbReference type="NCBI Taxonomy" id="501010"/>
    <lineage>
        <taxon>Bacteria</taxon>
        <taxon>Bacillati</taxon>
        <taxon>Actinomycetota</taxon>
        <taxon>Actinomycetes</taxon>
        <taxon>Streptosporangiales</taxon>
        <taxon>Nocardiopsidaceae</taxon>
        <taxon>Nocardiopsis</taxon>
    </lineage>
</organism>
<evidence type="ECO:0000313" key="3">
    <source>
        <dbReference type="Proteomes" id="UP000584931"/>
    </source>
</evidence>
<evidence type="ECO:0000256" key="1">
    <source>
        <dbReference type="SAM" id="MobiDB-lite"/>
    </source>
</evidence>
<dbReference type="AlphaFoldDB" id="A0A7Y9XJU2"/>
<proteinExistence type="predicted"/>
<evidence type="ECO:0000313" key="2">
    <source>
        <dbReference type="EMBL" id="NYH55768.1"/>
    </source>
</evidence>
<name>A0A7Y9XJU2_9ACTN</name>
<gene>
    <name evidence="2" type="ORF">HNR06_005357</name>
</gene>
<sequence length="38" mass="4079">MVLFAEKPEEALGPLRQGNGTLPAESVYGTGDLEGQRF</sequence>
<dbReference type="Proteomes" id="UP000584931">
    <property type="component" value="Unassembled WGS sequence"/>
</dbReference>
<accession>A0A7Y9XJU2</accession>
<feature type="compositionally biased region" description="Basic and acidic residues" evidence="1">
    <location>
        <begin position="1"/>
        <end position="10"/>
    </location>
</feature>
<protein>
    <submittedName>
        <fullName evidence="2">Uncharacterized protein</fullName>
    </submittedName>
</protein>
<comment type="caution">
    <text evidence="2">The sequence shown here is derived from an EMBL/GenBank/DDBJ whole genome shotgun (WGS) entry which is preliminary data.</text>
</comment>
<dbReference type="EMBL" id="JACCHL010000001">
    <property type="protein sequence ID" value="NYH55768.1"/>
    <property type="molecule type" value="Genomic_DNA"/>
</dbReference>